<organism evidence="1 2">
    <name type="scientific">Hibiscus syriacus</name>
    <name type="common">Rose of Sharon</name>
    <dbReference type="NCBI Taxonomy" id="106335"/>
    <lineage>
        <taxon>Eukaryota</taxon>
        <taxon>Viridiplantae</taxon>
        <taxon>Streptophyta</taxon>
        <taxon>Embryophyta</taxon>
        <taxon>Tracheophyta</taxon>
        <taxon>Spermatophyta</taxon>
        <taxon>Magnoliopsida</taxon>
        <taxon>eudicotyledons</taxon>
        <taxon>Gunneridae</taxon>
        <taxon>Pentapetalae</taxon>
        <taxon>rosids</taxon>
        <taxon>malvids</taxon>
        <taxon>Malvales</taxon>
        <taxon>Malvaceae</taxon>
        <taxon>Malvoideae</taxon>
        <taxon>Hibiscus</taxon>
    </lineage>
</organism>
<dbReference type="GO" id="GO:0003886">
    <property type="term" value="F:DNA (cytosine-5-)-methyltransferase activity"/>
    <property type="evidence" value="ECO:0007669"/>
    <property type="project" value="TreeGrafter"/>
</dbReference>
<name>A0A6A3BJ19_HIBSY</name>
<dbReference type="PANTHER" id="PTHR23068:SF25">
    <property type="entry name" value="DNA (CYTOSINE-5)-METHYLTRANSFERASE DRM2"/>
    <property type="match status" value="1"/>
</dbReference>
<proteinExistence type="predicted"/>
<dbReference type="EMBL" id="VEPZ02000852">
    <property type="protein sequence ID" value="KAE8716265.1"/>
    <property type="molecule type" value="Genomic_DNA"/>
</dbReference>
<dbReference type="InterPro" id="IPR050390">
    <property type="entry name" value="C5-Methyltransferase"/>
</dbReference>
<reference evidence="1" key="1">
    <citation type="submission" date="2019-09" db="EMBL/GenBank/DDBJ databases">
        <title>Draft genome information of white flower Hibiscus syriacus.</title>
        <authorList>
            <person name="Kim Y.-M."/>
        </authorList>
    </citation>
    <scope>NUCLEOTIDE SEQUENCE [LARGE SCALE GENOMIC DNA]</scope>
    <source>
        <strain evidence="1">YM2019G1</strain>
    </source>
</reference>
<dbReference type="Proteomes" id="UP000436088">
    <property type="component" value="Unassembled WGS sequence"/>
</dbReference>
<keyword evidence="2" id="KW-1185">Reference proteome</keyword>
<gene>
    <name evidence="1" type="ORF">F3Y22_tig00110151pilonHSYRG00210</name>
</gene>
<dbReference type="AlphaFoldDB" id="A0A6A3BJ19"/>
<dbReference type="PANTHER" id="PTHR23068">
    <property type="entry name" value="DNA CYTOSINE-5- -METHYLTRANSFERASE 3-RELATED"/>
    <property type="match status" value="1"/>
</dbReference>
<evidence type="ECO:0000313" key="1">
    <source>
        <dbReference type="EMBL" id="KAE8716265.1"/>
    </source>
</evidence>
<comment type="caution">
    <text evidence="1">The sequence shown here is derived from an EMBL/GenBank/DDBJ whole genome shotgun (WGS) entry which is preliminary data.</text>
</comment>
<accession>A0A6A3BJ19</accession>
<protein>
    <submittedName>
        <fullName evidence="1">Uncharacterized protein</fullName>
    </submittedName>
</protein>
<sequence>MVVTHHRALTWGGDGLFWRLLRDMAWHCSIGIGWLDHLAWEASAAAGGGTWQKLLEAAATEALKTSCTEGLTDYPKVLKTSCTEGLTDDPKVLKTSCTEGLTDYPKVLKTSCNEGLRDDPKVLKTSSTKGLTDDPKGLQMTQRFLKTSSTEGLTDDPKMTRRFLKTSCTQGLTDDPKVLKTSCTEGLTDDPKVLKTSCTQGLTDDPKVLKTSCTEGLTDDPKVLRTSSTEGLTDDPMVLKTSSTEWLTDDPKVLKTSSTKGLIDDPKVLKTSSTEGLIDDPKVLKTSSIEGLIDDPKMTRRFLKTLCTKGITDDPKVLKTSCTEGLTDDLKVLKISCTEGLTDDPKVFKTSCTKGLTDVGNSLLSKKTMEIVFLLFNNFTDIDSSSDTEEILNSDSNEENKLLYLTKMVYSEAEASIAMEKCDSDSSITELTDFICAAQMVRAADTLLSITQRTLPEDAIGPPYFYYENVTLAPVDVWTEMSRDAEVVLYRLIIPLKENVQELNGHQLEQLMSRFVEFDLVVGVTVSSASSRHVLPYPTLPEPWKGEHHKFNSPNFLASQTT</sequence>
<evidence type="ECO:0000313" key="2">
    <source>
        <dbReference type="Proteomes" id="UP000436088"/>
    </source>
</evidence>
<dbReference type="GO" id="GO:0005634">
    <property type="term" value="C:nucleus"/>
    <property type="evidence" value="ECO:0007669"/>
    <property type="project" value="TreeGrafter"/>
</dbReference>